<organism evidence="1 2">
    <name type="scientific">Lithospermum erythrorhizon</name>
    <name type="common">Purple gromwell</name>
    <name type="synonym">Lithospermum officinale var. erythrorhizon</name>
    <dbReference type="NCBI Taxonomy" id="34254"/>
    <lineage>
        <taxon>Eukaryota</taxon>
        <taxon>Viridiplantae</taxon>
        <taxon>Streptophyta</taxon>
        <taxon>Embryophyta</taxon>
        <taxon>Tracheophyta</taxon>
        <taxon>Spermatophyta</taxon>
        <taxon>Magnoliopsida</taxon>
        <taxon>eudicotyledons</taxon>
        <taxon>Gunneridae</taxon>
        <taxon>Pentapetalae</taxon>
        <taxon>asterids</taxon>
        <taxon>lamiids</taxon>
        <taxon>Boraginales</taxon>
        <taxon>Boraginaceae</taxon>
        <taxon>Boraginoideae</taxon>
        <taxon>Lithospermeae</taxon>
        <taxon>Lithospermum</taxon>
    </lineage>
</organism>
<evidence type="ECO:0000313" key="2">
    <source>
        <dbReference type="Proteomes" id="UP001454036"/>
    </source>
</evidence>
<name>A0AAV3NPX5_LITER</name>
<proteinExistence type="predicted"/>
<dbReference type="EMBL" id="BAABME010000282">
    <property type="protein sequence ID" value="GAA0141405.1"/>
    <property type="molecule type" value="Genomic_DNA"/>
</dbReference>
<keyword evidence="2" id="KW-1185">Reference proteome</keyword>
<comment type="caution">
    <text evidence="1">The sequence shown here is derived from an EMBL/GenBank/DDBJ whole genome shotgun (WGS) entry which is preliminary data.</text>
</comment>
<sequence length="101" mass="11421">MGTQPSTGTRWPNRVMHSETLVLKLELLVRRDLSILTACKQASQDLNVTDYVRDKFIINGDPDDFRIIFLRTCATYDANFVSRNGPKCVQGRDGSETKKSV</sequence>
<accession>A0AAV3NPX5</accession>
<evidence type="ECO:0000313" key="1">
    <source>
        <dbReference type="EMBL" id="GAA0141405.1"/>
    </source>
</evidence>
<gene>
    <name evidence="1" type="ORF">LIER_02554</name>
</gene>
<dbReference type="AlphaFoldDB" id="A0AAV3NPX5"/>
<dbReference type="Proteomes" id="UP001454036">
    <property type="component" value="Unassembled WGS sequence"/>
</dbReference>
<protein>
    <submittedName>
        <fullName evidence="1">Uncharacterized protein</fullName>
    </submittedName>
</protein>
<reference evidence="1 2" key="1">
    <citation type="submission" date="2024-01" db="EMBL/GenBank/DDBJ databases">
        <title>The complete chloroplast genome sequence of Lithospermum erythrorhizon: insights into the phylogenetic relationship among Boraginaceae species and the maternal lineages of purple gromwells.</title>
        <authorList>
            <person name="Okada T."/>
            <person name="Watanabe K."/>
        </authorList>
    </citation>
    <scope>NUCLEOTIDE SEQUENCE [LARGE SCALE GENOMIC DNA]</scope>
</reference>